<evidence type="ECO:0000259" key="1">
    <source>
        <dbReference type="Pfam" id="PF14939"/>
    </source>
</evidence>
<reference evidence="2" key="1">
    <citation type="submission" date="2021-01" db="EMBL/GenBank/DDBJ databases">
        <authorList>
            <person name="Corre E."/>
            <person name="Pelletier E."/>
            <person name="Niang G."/>
            <person name="Scheremetjew M."/>
            <person name="Finn R."/>
            <person name="Kale V."/>
            <person name="Holt S."/>
            <person name="Cochrane G."/>
            <person name="Meng A."/>
            <person name="Brown T."/>
            <person name="Cohen L."/>
        </authorList>
    </citation>
    <scope>NUCLEOTIDE SEQUENCE</scope>
    <source>
        <strain evidence="2">CCMP 2712</strain>
    </source>
</reference>
<dbReference type="Pfam" id="PF14939">
    <property type="entry name" value="DCAF15_WD40"/>
    <property type="match status" value="1"/>
</dbReference>
<organism evidence="2">
    <name type="scientific">Guillardia theta</name>
    <name type="common">Cryptophyte</name>
    <name type="synonym">Cryptomonas phi</name>
    <dbReference type="NCBI Taxonomy" id="55529"/>
    <lineage>
        <taxon>Eukaryota</taxon>
        <taxon>Cryptophyceae</taxon>
        <taxon>Pyrenomonadales</taxon>
        <taxon>Geminigeraceae</taxon>
        <taxon>Guillardia</taxon>
    </lineage>
</organism>
<accession>A0A7S4PFU7</accession>
<evidence type="ECO:0000313" key="2">
    <source>
        <dbReference type="EMBL" id="CAE2333668.1"/>
    </source>
</evidence>
<feature type="domain" description="DDB1- and CUL4-associated factor 15 WD40 repeat-containing" evidence="1">
    <location>
        <begin position="46"/>
        <end position="123"/>
    </location>
</feature>
<dbReference type="AlphaFoldDB" id="A0A7S4PFU7"/>
<dbReference type="EMBL" id="HBKN01044414">
    <property type="protein sequence ID" value="CAE2333668.1"/>
    <property type="molecule type" value="Transcribed_RNA"/>
</dbReference>
<protein>
    <recommendedName>
        <fullName evidence="1">DDB1- and CUL4-associated factor 15 WD40 repeat-containing domain-containing protein</fullName>
    </recommendedName>
</protein>
<dbReference type="InterPro" id="IPR032734">
    <property type="entry name" value="DCAF15_WD40"/>
</dbReference>
<proteinExistence type="predicted"/>
<sequence length="477" mass="53431">MEHPQQGESINKRKRRSPDDMLLALRAREQSSWFASRARKSFAGKDRLRYSLDDLVGLDHPASKSVILGFSIDGNYLFGYSRRQLVEGREESQLNDCGYIAEIWRFNPPFQLECAAAIPLFRCPEGSNFGATELFDCVPASISMAEYASPSLLVVVGSGSQHELDQELQASRRFSVTLVVGHDSTMSGPTQECMIVLHTTFLVRPPFPPIHCKKCIVAPGFRPDRKLPVSLVVNTGDSIRIITISHAFGVPTHLSFGDQHEIEVRLEKRDVHGESLDCRDLKTVQACFDAEQYLSQLLDHFKESHQMPQGIYCLADYDLRLVETQGSENLCRFPFMSQGKQGLEEFRQQEFKAGCFKDCSAGGFAAIGIVAVLEGCQGSQFSHVMFGHLLLLDICRGTVLHRMSTKLQACHPKVLEAPSALVGRFLELWQNLLETHVVKQFRDRNICVMDNDALLRGKSVESLRSPFLPVLLTAPRS</sequence>
<name>A0A7S4PFU7_GUITH</name>
<gene>
    <name evidence="2" type="ORF">GTHE00462_LOCUS34788</name>
</gene>